<evidence type="ECO:0000313" key="7">
    <source>
        <dbReference type="EMBL" id="KAL1903292.1"/>
    </source>
</evidence>
<evidence type="ECO:0000256" key="5">
    <source>
        <dbReference type="SAM" id="MobiDB-lite"/>
    </source>
</evidence>
<evidence type="ECO:0000256" key="1">
    <source>
        <dbReference type="ARBA" id="ARBA00004141"/>
    </source>
</evidence>
<feature type="transmembrane region" description="Helical" evidence="6">
    <location>
        <begin position="12"/>
        <end position="32"/>
    </location>
</feature>
<evidence type="ECO:0000256" key="3">
    <source>
        <dbReference type="ARBA" id="ARBA00022989"/>
    </source>
</evidence>
<evidence type="ECO:0000256" key="2">
    <source>
        <dbReference type="ARBA" id="ARBA00022692"/>
    </source>
</evidence>
<dbReference type="PANTHER" id="PTHR31465:SF28">
    <property type="entry name" value="DOMAIN PROTEIN, PUTATIVE-RELATED"/>
    <property type="match status" value="1"/>
</dbReference>
<gene>
    <name evidence="7" type="ORF">Sste5346_000577</name>
</gene>
<reference evidence="7 8" key="1">
    <citation type="journal article" date="2024" name="IMA Fungus">
        <title>IMA Genome - F19 : A genome assembly and annotation guide to empower mycologists, including annotated draft genome sequences of Ceratocystis pirilliformis, Diaporthe australafricana, Fusarium ophioides, Paecilomyces lecythidis, and Sporothrix stenoceras.</title>
        <authorList>
            <person name="Aylward J."/>
            <person name="Wilson A.M."/>
            <person name="Visagie C.M."/>
            <person name="Spraker J."/>
            <person name="Barnes I."/>
            <person name="Buitendag C."/>
            <person name="Ceriani C."/>
            <person name="Del Mar Angel L."/>
            <person name="du Plessis D."/>
            <person name="Fuchs T."/>
            <person name="Gasser K."/>
            <person name="Kramer D."/>
            <person name="Li W."/>
            <person name="Munsamy K."/>
            <person name="Piso A."/>
            <person name="Price J.L."/>
            <person name="Sonnekus B."/>
            <person name="Thomas C."/>
            <person name="van der Nest A."/>
            <person name="van Dijk A."/>
            <person name="van Heerden A."/>
            <person name="van Vuuren N."/>
            <person name="Yilmaz N."/>
            <person name="Duong T.A."/>
            <person name="van der Merwe N.A."/>
            <person name="Wingfield M.J."/>
            <person name="Wingfield B.D."/>
        </authorList>
    </citation>
    <scope>NUCLEOTIDE SEQUENCE [LARGE SCALE GENOMIC DNA]</scope>
    <source>
        <strain evidence="7 8">CMW 5346</strain>
    </source>
</reference>
<accession>A0ABR3ZSM7</accession>
<dbReference type="InterPro" id="IPR007568">
    <property type="entry name" value="RTA1"/>
</dbReference>
<feature type="transmembrane region" description="Helical" evidence="6">
    <location>
        <begin position="225"/>
        <end position="243"/>
    </location>
</feature>
<name>A0ABR3ZSM7_9PEZI</name>
<dbReference type="Proteomes" id="UP001583186">
    <property type="component" value="Unassembled WGS sequence"/>
</dbReference>
<evidence type="ECO:0000313" key="8">
    <source>
        <dbReference type="Proteomes" id="UP001583186"/>
    </source>
</evidence>
<feature type="transmembrane region" description="Helical" evidence="6">
    <location>
        <begin position="122"/>
        <end position="144"/>
    </location>
</feature>
<dbReference type="PANTHER" id="PTHR31465">
    <property type="entry name" value="PROTEIN RTA1-RELATED"/>
    <property type="match status" value="1"/>
</dbReference>
<comment type="subcellular location">
    <subcellularLocation>
        <location evidence="1">Membrane</location>
        <topology evidence="1">Multi-pass membrane protein</topology>
    </subcellularLocation>
</comment>
<dbReference type="EMBL" id="JAWCUI010000002">
    <property type="protein sequence ID" value="KAL1903292.1"/>
    <property type="molecule type" value="Genomic_DNA"/>
</dbReference>
<feature type="transmembrane region" description="Helical" evidence="6">
    <location>
        <begin position="263"/>
        <end position="287"/>
    </location>
</feature>
<sequence>MSSLVITYYPYFQPSAAAAGVMCALFGIGFLVSTYQTIRYKAWIWFVMLLAMLMETVGYGARIASANHVTNRNLYIIQFCLIILAPVLMAGIIYVAFGRIVFHVVPPEARTVKLLWVPARWLTPIFVGFDIFALFLQLVGAVIISGTQLTTPNAASKLHTGKNIALAGVSTQIGAFGLFTIIAARFHFTSRRFAADLERRFHAVPGDKFVTLEGSERKFKPRWRTLLYAINFSCAMIIIRSIYREIDFSMGKQGYTQKHEWVVYVFDAIPMILLVIVYTIIPPGAYVSMGFRQRSKKTDQQLPPPSSAIDTEAYGMDSMPHQQ</sequence>
<feature type="region of interest" description="Disordered" evidence="5">
    <location>
        <begin position="296"/>
        <end position="323"/>
    </location>
</feature>
<evidence type="ECO:0000256" key="4">
    <source>
        <dbReference type="ARBA" id="ARBA00023136"/>
    </source>
</evidence>
<organism evidence="7 8">
    <name type="scientific">Sporothrix stenoceras</name>
    <dbReference type="NCBI Taxonomy" id="5173"/>
    <lineage>
        <taxon>Eukaryota</taxon>
        <taxon>Fungi</taxon>
        <taxon>Dikarya</taxon>
        <taxon>Ascomycota</taxon>
        <taxon>Pezizomycotina</taxon>
        <taxon>Sordariomycetes</taxon>
        <taxon>Sordariomycetidae</taxon>
        <taxon>Ophiostomatales</taxon>
        <taxon>Ophiostomataceae</taxon>
        <taxon>Sporothrix</taxon>
    </lineage>
</organism>
<protein>
    <recommendedName>
        <fullName evidence="9">RTA1 domain protein</fullName>
    </recommendedName>
</protein>
<keyword evidence="2 6" id="KW-0812">Transmembrane</keyword>
<keyword evidence="3 6" id="KW-1133">Transmembrane helix</keyword>
<proteinExistence type="predicted"/>
<feature type="transmembrane region" description="Helical" evidence="6">
    <location>
        <begin position="164"/>
        <end position="184"/>
    </location>
</feature>
<feature type="transmembrane region" description="Helical" evidence="6">
    <location>
        <begin position="44"/>
        <end position="64"/>
    </location>
</feature>
<evidence type="ECO:0000256" key="6">
    <source>
        <dbReference type="SAM" id="Phobius"/>
    </source>
</evidence>
<feature type="transmembrane region" description="Helical" evidence="6">
    <location>
        <begin position="76"/>
        <end position="102"/>
    </location>
</feature>
<evidence type="ECO:0008006" key="9">
    <source>
        <dbReference type="Google" id="ProtNLM"/>
    </source>
</evidence>
<dbReference type="Pfam" id="PF04479">
    <property type="entry name" value="RTA1"/>
    <property type="match status" value="1"/>
</dbReference>
<comment type="caution">
    <text evidence="7">The sequence shown here is derived from an EMBL/GenBank/DDBJ whole genome shotgun (WGS) entry which is preliminary data.</text>
</comment>
<keyword evidence="4 6" id="KW-0472">Membrane</keyword>
<keyword evidence="8" id="KW-1185">Reference proteome</keyword>